<evidence type="ECO:0000256" key="10">
    <source>
        <dbReference type="SAM" id="MobiDB-lite"/>
    </source>
</evidence>
<accession>A0A6G1HDA0</accession>
<dbReference type="PROSITE" id="PS51728">
    <property type="entry name" value="RTT109_HAT"/>
    <property type="match status" value="1"/>
</dbReference>
<keyword evidence="5" id="KW-0007">Acetylation</keyword>
<protein>
    <recommendedName>
        <fullName evidence="2">histone acetyltransferase</fullName>
        <ecNumber evidence="2">2.3.1.48</ecNumber>
    </recommendedName>
</protein>
<evidence type="ECO:0000313" key="11">
    <source>
        <dbReference type="EMBL" id="KAF1991191.1"/>
    </source>
</evidence>
<keyword evidence="6" id="KW-0805">Transcription regulation</keyword>
<evidence type="ECO:0000256" key="1">
    <source>
        <dbReference type="ARBA" id="ARBA00004123"/>
    </source>
</evidence>
<evidence type="ECO:0000256" key="8">
    <source>
        <dbReference type="ARBA" id="ARBA00023242"/>
    </source>
</evidence>
<dbReference type="Pfam" id="PF08214">
    <property type="entry name" value="HAT_KAT11"/>
    <property type="match status" value="1"/>
</dbReference>
<feature type="compositionally biased region" description="Basic residues" evidence="10">
    <location>
        <begin position="385"/>
        <end position="395"/>
    </location>
</feature>
<dbReference type="GO" id="GO:0006355">
    <property type="term" value="P:regulation of DNA-templated transcription"/>
    <property type="evidence" value="ECO:0007669"/>
    <property type="project" value="InterPro"/>
</dbReference>
<dbReference type="Proteomes" id="UP000800041">
    <property type="component" value="Unassembled WGS sequence"/>
</dbReference>
<name>A0A6G1HDA0_9PEZI</name>
<dbReference type="EMBL" id="ML977140">
    <property type="protein sequence ID" value="KAF1991191.1"/>
    <property type="molecule type" value="Genomic_DNA"/>
</dbReference>
<comment type="catalytic activity">
    <reaction evidence="9">
        <text>L-lysyl-[histone] + acetyl-CoA = N(6)-acetyl-L-lysyl-[histone] + CoA + H(+)</text>
        <dbReference type="Rhea" id="RHEA:21992"/>
        <dbReference type="Rhea" id="RHEA-COMP:9845"/>
        <dbReference type="Rhea" id="RHEA-COMP:11338"/>
        <dbReference type="ChEBI" id="CHEBI:15378"/>
        <dbReference type="ChEBI" id="CHEBI:29969"/>
        <dbReference type="ChEBI" id="CHEBI:57287"/>
        <dbReference type="ChEBI" id="CHEBI:57288"/>
        <dbReference type="ChEBI" id="CHEBI:61930"/>
        <dbReference type="EC" id="2.3.1.48"/>
    </reaction>
    <physiologicalReaction direction="left-to-right" evidence="9">
        <dbReference type="Rhea" id="RHEA:21993"/>
    </physiologicalReaction>
</comment>
<feature type="region of interest" description="Disordered" evidence="10">
    <location>
        <begin position="547"/>
        <end position="573"/>
    </location>
</feature>
<evidence type="ECO:0000256" key="2">
    <source>
        <dbReference type="ARBA" id="ARBA00013184"/>
    </source>
</evidence>
<dbReference type="GO" id="GO:0032931">
    <property type="term" value="F:histone H3K56 acetyltransferase activity"/>
    <property type="evidence" value="ECO:0007669"/>
    <property type="project" value="TreeGrafter"/>
</dbReference>
<keyword evidence="7" id="KW-0804">Transcription</keyword>
<keyword evidence="4" id="KW-0227">DNA damage</keyword>
<keyword evidence="3" id="KW-0808">Transferase</keyword>
<gene>
    <name evidence="11" type="ORF">K402DRAFT_410007</name>
</gene>
<dbReference type="InterPro" id="IPR013178">
    <property type="entry name" value="Histone_AcTrfase_Rtt109/CBP"/>
</dbReference>
<dbReference type="InterPro" id="IPR051236">
    <property type="entry name" value="HAT_RTT109-like"/>
</dbReference>
<evidence type="ECO:0000256" key="3">
    <source>
        <dbReference type="ARBA" id="ARBA00022679"/>
    </source>
</evidence>
<sequence>MPPMAPGKASLLQELPASVLPEHLPFEFNHISTPPTRCVPLFYQPQGAASQRTYSESHFLLLAVLTIEVIIYTTSKLTTAFVSKADSTGFLSLLNIPRTHASPLQSVSTTFLSLLTTQRIRPGIPLAISLFARAQAQYIFPNSVANPSKHVSTDRELVRWWCRVLDPILQSHTPEKPKSEGLFHEEKDAQPENEPATTAQAYLLVPGEETITTYVPVASRARWKHGHPLRSITPYPAAPPRCQVPHFPDDPKARFLDELDEELMNTGTSNQSVPCKRGKGAWRSVKTLEHFWEAMAFRQECSSGNLVGFIWVMLTPPGANNGKSEGNTGDFQSTIADSQDSIFGILHKREGQLMLGTDISPPLSPPHKTILKTPPEHSSNVKSSKYPKKQPRTSRKLTGPISVRQPKMKSATSTSPGSSLAEQTRYYLWPTSSRGEIVLDDKNYHRATDIILHLDFGGRDLAAMSTTKWTTEVGLLRGICDHGKNWGWTVVGTKAAVVPVASTHPAPSGAVNVLGVKRKGKAPITPKPSQEGVTNVLGAGLVPKLQENEPLPEQAAPRVNVLGPELAREKPKV</sequence>
<dbReference type="PANTHER" id="PTHR31571:SF2">
    <property type="entry name" value="HISTONE ACETYLTRANSFERASE RTT109"/>
    <property type="match status" value="1"/>
</dbReference>
<evidence type="ECO:0000256" key="4">
    <source>
        <dbReference type="ARBA" id="ARBA00022763"/>
    </source>
</evidence>
<dbReference type="EC" id="2.3.1.48" evidence="2"/>
<keyword evidence="12" id="KW-1185">Reference proteome</keyword>
<dbReference type="GO" id="GO:0006974">
    <property type="term" value="P:DNA damage response"/>
    <property type="evidence" value="ECO:0007669"/>
    <property type="project" value="UniProtKB-KW"/>
</dbReference>
<evidence type="ECO:0000256" key="9">
    <source>
        <dbReference type="ARBA" id="ARBA00048940"/>
    </source>
</evidence>
<dbReference type="OrthoDB" id="3361892at2759"/>
<evidence type="ECO:0000256" key="7">
    <source>
        <dbReference type="ARBA" id="ARBA00023163"/>
    </source>
</evidence>
<feature type="region of interest" description="Disordered" evidence="10">
    <location>
        <begin position="356"/>
        <end position="418"/>
    </location>
</feature>
<reference evidence="11" key="1">
    <citation type="journal article" date="2020" name="Stud. Mycol.">
        <title>101 Dothideomycetes genomes: a test case for predicting lifestyles and emergence of pathogens.</title>
        <authorList>
            <person name="Haridas S."/>
            <person name="Albert R."/>
            <person name="Binder M."/>
            <person name="Bloem J."/>
            <person name="Labutti K."/>
            <person name="Salamov A."/>
            <person name="Andreopoulos B."/>
            <person name="Baker S."/>
            <person name="Barry K."/>
            <person name="Bills G."/>
            <person name="Bluhm B."/>
            <person name="Cannon C."/>
            <person name="Castanera R."/>
            <person name="Culley D."/>
            <person name="Daum C."/>
            <person name="Ezra D."/>
            <person name="Gonzalez J."/>
            <person name="Henrissat B."/>
            <person name="Kuo A."/>
            <person name="Liang C."/>
            <person name="Lipzen A."/>
            <person name="Lutzoni F."/>
            <person name="Magnuson J."/>
            <person name="Mondo S."/>
            <person name="Nolan M."/>
            <person name="Ohm R."/>
            <person name="Pangilinan J."/>
            <person name="Park H.-J."/>
            <person name="Ramirez L."/>
            <person name="Alfaro M."/>
            <person name="Sun H."/>
            <person name="Tritt A."/>
            <person name="Yoshinaga Y."/>
            <person name="Zwiers L.-H."/>
            <person name="Turgeon B."/>
            <person name="Goodwin S."/>
            <person name="Spatafora J."/>
            <person name="Crous P."/>
            <person name="Grigoriev I."/>
        </authorList>
    </citation>
    <scope>NUCLEOTIDE SEQUENCE</scope>
    <source>
        <strain evidence="11">CBS 113979</strain>
    </source>
</reference>
<keyword evidence="8" id="KW-0539">Nucleus</keyword>
<dbReference type="InterPro" id="IPR016849">
    <property type="entry name" value="Rtt109"/>
</dbReference>
<dbReference type="SMART" id="SM01250">
    <property type="entry name" value="KAT11"/>
    <property type="match status" value="1"/>
</dbReference>
<dbReference type="AlphaFoldDB" id="A0A6G1HDA0"/>
<dbReference type="GO" id="GO:0005634">
    <property type="term" value="C:nucleus"/>
    <property type="evidence" value="ECO:0007669"/>
    <property type="project" value="UniProtKB-SubCell"/>
</dbReference>
<evidence type="ECO:0000313" key="12">
    <source>
        <dbReference type="Proteomes" id="UP000800041"/>
    </source>
</evidence>
<proteinExistence type="predicted"/>
<evidence type="ECO:0000256" key="5">
    <source>
        <dbReference type="ARBA" id="ARBA00022990"/>
    </source>
</evidence>
<evidence type="ECO:0000256" key="6">
    <source>
        <dbReference type="ARBA" id="ARBA00023015"/>
    </source>
</evidence>
<dbReference type="PANTHER" id="PTHR31571">
    <property type="entry name" value="ALTERED INHERITANCE OF MITOCHONDRIA PROTEIN 6"/>
    <property type="match status" value="1"/>
</dbReference>
<organism evidence="11 12">
    <name type="scientific">Aulographum hederae CBS 113979</name>
    <dbReference type="NCBI Taxonomy" id="1176131"/>
    <lineage>
        <taxon>Eukaryota</taxon>
        <taxon>Fungi</taxon>
        <taxon>Dikarya</taxon>
        <taxon>Ascomycota</taxon>
        <taxon>Pezizomycotina</taxon>
        <taxon>Dothideomycetes</taxon>
        <taxon>Pleosporomycetidae</taxon>
        <taxon>Aulographales</taxon>
        <taxon>Aulographaceae</taxon>
    </lineage>
</organism>
<comment type="subcellular location">
    <subcellularLocation>
        <location evidence="1">Nucleus</location>
    </subcellularLocation>
</comment>